<name>A0A843X1K5_COLES</name>
<keyword evidence="2" id="KW-1185">Reference proteome</keyword>
<comment type="caution">
    <text evidence="1">The sequence shown here is derived from an EMBL/GenBank/DDBJ whole genome shotgun (WGS) entry which is preliminary data.</text>
</comment>
<sequence>MAIARSIAIAQRGLQSALFLRHIRAPLMIFQQRALGDAVLATSAAQTCADFPPAFISSIVEIDRTRV</sequence>
<organism evidence="1 2">
    <name type="scientific">Colocasia esculenta</name>
    <name type="common">Wild taro</name>
    <name type="synonym">Arum esculentum</name>
    <dbReference type="NCBI Taxonomy" id="4460"/>
    <lineage>
        <taxon>Eukaryota</taxon>
        <taxon>Viridiplantae</taxon>
        <taxon>Streptophyta</taxon>
        <taxon>Embryophyta</taxon>
        <taxon>Tracheophyta</taxon>
        <taxon>Spermatophyta</taxon>
        <taxon>Magnoliopsida</taxon>
        <taxon>Liliopsida</taxon>
        <taxon>Araceae</taxon>
        <taxon>Aroideae</taxon>
        <taxon>Colocasieae</taxon>
        <taxon>Colocasia</taxon>
    </lineage>
</organism>
<accession>A0A843X1K5</accession>
<dbReference type="EMBL" id="NMUH01004290">
    <property type="protein sequence ID" value="MQM09100.1"/>
    <property type="molecule type" value="Genomic_DNA"/>
</dbReference>
<dbReference type="AlphaFoldDB" id="A0A843X1K5"/>
<gene>
    <name evidence="1" type="ORF">Taro_041963</name>
</gene>
<protein>
    <submittedName>
        <fullName evidence="1">Uncharacterized protein</fullName>
    </submittedName>
</protein>
<dbReference type="Proteomes" id="UP000652761">
    <property type="component" value="Unassembled WGS sequence"/>
</dbReference>
<proteinExistence type="predicted"/>
<evidence type="ECO:0000313" key="1">
    <source>
        <dbReference type="EMBL" id="MQM09100.1"/>
    </source>
</evidence>
<evidence type="ECO:0000313" key="2">
    <source>
        <dbReference type="Proteomes" id="UP000652761"/>
    </source>
</evidence>
<reference evidence="1" key="1">
    <citation type="submission" date="2017-07" db="EMBL/GenBank/DDBJ databases">
        <title>Taro Niue Genome Assembly and Annotation.</title>
        <authorList>
            <person name="Atibalentja N."/>
            <person name="Keating K."/>
            <person name="Fields C.J."/>
        </authorList>
    </citation>
    <scope>NUCLEOTIDE SEQUENCE</scope>
    <source>
        <strain evidence="1">Niue_2</strain>
        <tissue evidence="1">Leaf</tissue>
    </source>
</reference>